<comment type="similarity">
    <text evidence="1">Belongs to the TolB family.</text>
</comment>
<dbReference type="Pfam" id="PF16472">
    <property type="entry name" value="DUF5050"/>
    <property type="match status" value="1"/>
</dbReference>
<dbReference type="STRING" id="1121884.SAMN02745131_01897"/>
<dbReference type="AlphaFoldDB" id="A0A1M4Z5Y6"/>
<feature type="domain" description="Prolow-density lipoprotein receptor-related protein 1-like beta-propeller" evidence="2">
    <location>
        <begin position="174"/>
        <end position="298"/>
    </location>
</feature>
<sequence>MSLSLLFSCSKPDQEITPPTQPPLQGLSCEICYFNSKSMRVFELTTMKYDGSDSRIILKDSSTNTDVFYEWAKWSFDKNKIIFSGRKHGDSLTEIFIINKDGTGLRQVTNTPSTLEAYPGLSPNGQLIVYVAQDQLGNSQLYTCDINGGNVHQVTKFSVTYRKLFCLRPIWSSDGTTIYFNSNKDTTAFNIYSIKSDGSNLKRITTNTVASDWGPNISMDGMKIVFYSAINSIPYIFTVNTDGTNRKQLTTFFSGDPVWSPDGNYVAFMSNKDKPANDWAQGQDIYTIKADGTELTHIDWK</sequence>
<evidence type="ECO:0000313" key="3">
    <source>
        <dbReference type="EMBL" id="SHF13483.1"/>
    </source>
</evidence>
<dbReference type="SUPFAM" id="SSF69304">
    <property type="entry name" value="Tricorn protease N-terminal domain"/>
    <property type="match status" value="1"/>
</dbReference>
<gene>
    <name evidence="3" type="ORF">SAMN02745131_01897</name>
</gene>
<dbReference type="Proteomes" id="UP000184048">
    <property type="component" value="Unassembled WGS sequence"/>
</dbReference>
<reference evidence="3 4" key="1">
    <citation type="submission" date="2016-11" db="EMBL/GenBank/DDBJ databases">
        <authorList>
            <person name="Jaros S."/>
            <person name="Januszkiewicz K."/>
            <person name="Wedrychowicz H."/>
        </authorList>
    </citation>
    <scope>NUCLEOTIDE SEQUENCE [LARGE SCALE GENOMIC DNA]</scope>
    <source>
        <strain evidence="3 4">DSM 18119</strain>
    </source>
</reference>
<accession>A0A1M4Z5Y6</accession>
<evidence type="ECO:0000259" key="2">
    <source>
        <dbReference type="Pfam" id="PF16472"/>
    </source>
</evidence>
<dbReference type="InterPro" id="IPR011042">
    <property type="entry name" value="6-blade_b-propeller_TolB-like"/>
</dbReference>
<dbReference type="EMBL" id="FQUU01000006">
    <property type="protein sequence ID" value="SHF13483.1"/>
    <property type="molecule type" value="Genomic_DNA"/>
</dbReference>
<dbReference type="Pfam" id="PF07676">
    <property type="entry name" value="PD40"/>
    <property type="match status" value="1"/>
</dbReference>
<name>A0A1M4Z5Y6_9BACT</name>
<dbReference type="InterPro" id="IPR011659">
    <property type="entry name" value="WD40"/>
</dbReference>
<dbReference type="Gene3D" id="2.120.10.30">
    <property type="entry name" value="TolB, C-terminal domain"/>
    <property type="match status" value="2"/>
</dbReference>
<keyword evidence="4" id="KW-1185">Reference proteome</keyword>
<protein>
    <recommendedName>
        <fullName evidence="2">Prolow-density lipoprotein receptor-related protein 1-like beta-propeller domain-containing protein</fullName>
    </recommendedName>
</protein>
<evidence type="ECO:0000313" key="4">
    <source>
        <dbReference type="Proteomes" id="UP000184048"/>
    </source>
</evidence>
<dbReference type="PANTHER" id="PTHR36842">
    <property type="entry name" value="PROTEIN TOLB HOMOLOG"/>
    <property type="match status" value="1"/>
</dbReference>
<dbReference type="PANTHER" id="PTHR36842:SF1">
    <property type="entry name" value="PROTEIN TOLB"/>
    <property type="match status" value="1"/>
</dbReference>
<dbReference type="InterPro" id="IPR032485">
    <property type="entry name" value="LRP1-like_beta_prop"/>
</dbReference>
<evidence type="ECO:0000256" key="1">
    <source>
        <dbReference type="ARBA" id="ARBA00009820"/>
    </source>
</evidence>
<proteinExistence type="inferred from homology"/>
<organism evidence="3 4">
    <name type="scientific">Flavisolibacter ginsengisoli DSM 18119</name>
    <dbReference type="NCBI Taxonomy" id="1121884"/>
    <lineage>
        <taxon>Bacteria</taxon>
        <taxon>Pseudomonadati</taxon>
        <taxon>Bacteroidota</taxon>
        <taxon>Chitinophagia</taxon>
        <taxon>Chitinophagales</taxon>
        <taxon>Chitinophagaceae</taxon>
        <taxon>Flavisolibacter</taxon>
    </lineage>
</organism>